<organism evidence="2 3">
    <name type="scientific">Lactobacillus intestinalis</name>
    <dbReference type="NCBI Taxonomy" id="151781"/>
    <lineage>
        <taxon>Bacteria</taxon>
        <taxon>Bacillati</taxon>
        <taxon>Bacillota</taxon>
        <taxon>Bacilli</taxon>
        <taxon>Lactobacillales</taxon>
        <taxon>Lactobacillaceae</taxon>
        <taxon>Lactobacillus</taxon>
    </lineage>
</organism>
<dbReference type="AlphaFoldDB" id="A0A4S2BL37"/>
<dbReference type="GO" id="GO:0009274">
    <property type="term" value="C:peptidoglycan-based cell wall"/>
    <property type="evidence" value="ECO:0007669"/>
    <property type="project" value="InterPro"/>
</dbReference>
<dbReference type="EMBL" id="SRYV01000008">
    <property type="protein sequence ID" value="TGY15538.1"/>
    <property type="molecule type" value="Genomic_DNA"/>
</dbReference>
<dbReference type="Proteomes" id="UP000309117">
    <property type="component" value="Unassembled WGS sequence"/>
</dbReference>
<proteinExistence type="predicted"/>
<name>A0A4S2BL37_9LACO</name>
<sequence>MCAKVLVDILMILFFERKNYMNKKIKIISLASAAALLTIAPVTVSTMPVLADTESTTPTPVNGDSYFTCNGKKLSNRAIAPVGNGIAIHNGETLGDILKSIQTAVPFHSKLNQDQVTQSNLETLEIALSHLKGVTVSGSGPTAVVTFDANTVINTRISISGQAEYSYPSVYVTLTNQSTDNASPVINFSYYQNGQEVTDSLTQQVFQVAKGSNFNSLNFKDSNGQEVKFSAIKSLTNDQSLSIKVDENTVDTAKAGSVGEVKLTASNSNGDKTSVTYKVLVQPNNGLHRLGFQGYVAAYRIKGQEVTKVDQIYAGEGFYIGKDTQIVNGNTYTRVSTKAQTDADNSSNNTWMLTNDVMTPSVEVFEGTIMHKALVYDAGGGSKVRKLADFKKMLFQKEPYIIHGTKYYKIAGAPDYIKATNITGTKRTLKHNAYIYATSTRRADRQILKKGTKVTTYGGSYKFKNGKRYYRIEGATKPHKRYVRVSNFE</sequence>
<reference evidence="2 3" key="1">
    <citation type="submission" date="2019-04" db="EMBL/GenBank/DDBJ databases">
        <title>Microbes associate with the intestines of laboratory mice.</title>
        <authorList>
            <person name="Navarre W."/>
            <person name="Wong E."/>
            <person name="Huang K."/>
            <person name="Tropini C."/>
            <person name="Ng K."/>
            <person name="Yu B."/>
        </authorList>
    </citation>
    <scope>NUCLEOTIDE SEQUENCE [LARGE SCALE GENOMIC DNA]</scope>
    <source>
        <strain evidence="2 3">NM61_E11</strain>
    </source>
</reference>
<evidence type="ECO:0000259" key="1">
    <source>
        <dbReference type="Pfam" id="PF03217"/>
    </source>
</evidence>
<dbReference type="InterPro" id="IPR024968">
    <property type="entry name" value="SlpA_C_lactobacillus"/>
</dbReference>
<gene>
    <name evidence="2" type="ORF">E5351_05135</name>
</gene>
<dbReference type="GO" id="GO:0030115">
    <property type="term" value="C:S-layer"/>
    <property type="evidence" value="ECO:0007669"/>
    <property type="project" value="InterPro"/>
</dbReference>
<comment type="caution">
    <text evidence="2">The sequence shown here is derived from an EMBL/GenBank/DDBJ whole genome shotgun (WGS) entry which is preliminary data.</text>
</comment>
<dbReference type="InterPro" id="IPR004903">
    <property type="entry name" value="S-layer_prot"/>
</dbReference>
<feature type="domain" description="S-layer protein C-terminal" evidence="1">
    <location>
        <begin position="419"/>
        <end position="486"/>
    </location>
</feature>
<dbReference type="PRINTS" id="PR01729">
    <property type="entry name" value="SURFACELAYER"/>
</dbReference>
<protein>
    <submittedName>
        <fullName evidence="2">SlpX</fullName>
    </submittedName>
</protein>
<dbReference type="GO" id="GO:0005199">
    <property type="term" value="F:structural constituent of cell wall"/>
    <property type="evidence" value="ECO:0007669"/>
    <property type="project" value="InterPro"/>
</dbReference>
<accession>A0A4S2BL37</accession>
<evidence type="ECO:0000313" key="2">
    <source>
        <dbReference type="EMBL" id="TGY15538.1"/>
    </source>
</evidence>
<evidence type="ECO:0000313" key="3">
    <source>
        <dbReference type="Proteomes" id="UP000309117"/>
    </source>
</evidence>
<dbReference type="Pfam" id="PF03217">
    <property type="entry name" value="SlpA"/>
    <property type="match status" value="1"/>
</dbReference>